<evidence type="ECO:0000256" key="11">
    <source>
        <dbReference type="ARBA" id="ARBA00046056"/>
    </source>
</evidence>
<evidence type="ECO:0000256" key="12">
    <source>
        <dbReference type="ARBA" id="ARBA00047117"/>
    </source>
</evidence>
<evidence type="ECO:0000256" key="3">
    <source>
        <dbReference type="ARBA" id="ARBA00022490"/>
    </source>
</evidence>
<dbReference type="InterPro" id="IPR050630">
    <property type="entry name" value="WD_repeat_EMAP"/>
</dbReference>
<comment type="subunit">
    <text evidence="12">Microtubule inner protein component of sperm flagellar doublet microtubules. Interacts with BRCA2. Interacts with the CCT chaperonin complex. Interacts with HSP70. Interacts with AK8. Interacts with CFAP45. Interacts with DNAI1. Interacts with IQDC.</text>
</comment>
<dbReference type="PROSITE" id="PS50294">
    <property type="entry name" value="WD_REPEATS_REGION"/>
    <property type="match status" value="1"/>
</dbReference>
<evidence type="ECO:0000313" key="15">
    <source>
        <dbReference type="Proteomes" id="UP000261500"/>
    </source>
</evidence>
<comment type="similarity">
    <text evidence="9">Belongs to the CFAP52 family.</text>
</comment>
<evidence type="ECO:0000256" key="2">
    <source>
        <dbReference type="ARBA" id="ARBA00004496"/>
    </source>
</evidence>
<reference evidence="14" key="1">
    <citation type="submission" date="2025-08" db="UniProtKB">
        <authorList>
            <consortium name="Ensembl"/>
        </authorList>
    </citation>
    <scope>IDENTIFICATION</scope>
</reference>
<dbReference type="GO" id="GO:0031514">
    <property type="term" value="C:motile cilium"/>
    <property type="evidence" value="ECO:0007669"/>
    <property type="project" value="UniProtKB-SubCell"/>
</dbReference>
<feature type="repeat" description="WD" evidence="13">
    <location>
        <begin position="450"/>
        <end position="482"/>
    </location>
</feature>
<dbReference type="PANTHER" id="PTHR13720:SF14">
    <property type="entry name" value="CILIA- AND FLAGELLA-ASSOCIATED PROTEIN 52"/>
    <property type="match status" value="1"/>
</dbReference>
<dbReference type="SMART" id="SM00320">
    <property type="entry name" value="WD40"/>
    <property type="match status" value="9"/>
</dbReference>
<dbReference type="SUPFAM" id="SSF50978">
    <property type="entry name" value="WD40 repeat-like"/>
    <property type="match status" value="2"/>
</dbReference>
<keyword evidence="4 13" id="KW-0853">WD repeat</keyword>
<evidence type="ECO:0000256" key="9">
    <source>
        <dbReference type="ARBA" id="ARBA00029456"/>
    </source>
</evidence>
<evidence type="ECO:0000256" key="5">
    <source>
        <dbReference type="ARBA" id="ARBA00022737"/>
    </source>
</evidence>
<comment type="function">
    <text evidence="11">Microtubule inner protein (MIP) part of the dynein-decorated doublet microtubules (DMTs) in cilia axoneme. Important for proper ciliary and flagellar beating. May act in cooperation with CFAP45 and axonemal dynein subunit DNAH11. May play a role in cell growth and/or survival.</text>
</comment>
<evidence type="ECO:0000256" key="10">
    <source>
        <dbReference type="ARBA" id="ARBA00029552"/>
    </source>
</evidence>
<dbReference type="Proteomes" id="UP000261500">
    <property type="component" value="Unplaced"/>
</dbReference>
<dbReference type="InterPro" id="IPR036322">
    <property type="entry name" value="WD40_repeat_dom_sf"/>
</dbReference>
<keyword evidence="8" id="KW-0966">Cell projection</keyword>
<dbReference type="Ensembl" id="ENSPLAT00000020175.1">
    <property type="protein sequence ID" value="ENSPLAP00000012472.1"/>
    <property type="gene ID" value="ENSPLAG00000015910.1"/>
</dbReference>
<keyword evidence="7" id="KW-0969">Cilium</keyword>
<keyword evidence="15" id="KW-1185">Reference proteome</keyword>
<dbReference type="PROSITE" id="PS50082">
    <property type="entry name" value="WD_REPEATS_2"/>
    <property type="match status" value="4"/>
</dbReference>
<accession>A0A3B3UIL3</accession>
<dbReference type="AlphaFoldDB" id="A0A3B3UIL3"/>
<protein>
    <recommendedName>
        <fullName evidence="10">Cilia- and flagella-associated protein 52</fullName>
    </recommendedName>
</protein>
<keyword evidence="3" id="KW-0963">Cytoplasm</keyword>
<dbReference type="PANTHER" id="PTHR13720">
    <property type="entry name" value="WD-40 REPEAT PROTEIN"/>
    <property type="match status" value="1"/>
</dbReference>
<reference evidence="14" key="2">
    <citation type="submission" date="2025-09" db="UniProtKB">
        <authorList>
            <consortium name="Ensembl"/>
        </authorList>
    </citation>
    <scope>IDENTIFICATION</scope>
</reference>
<evidence type="ECO:0000256" key="13">
    <source>
        <dbReference type="PROSITE-ProRule" id="PRU00221"/>
    </source>
</evidence>
<dbReference type="Gene3D" id="2.130.10.10">
    <property type="entry name" value="YVTN repeat-like/Quinoprotein amine dehydrogenase"/>
    <property type="match status" value="4"/>
</dbReference>
<dbReference type="InterPro" id="IPR019775">
    <property type="entry name" value="WD40_repeat_CS"/>
</dbReference>
<dbReference type="InterPro" id="IPR015943">
    <property type="entry name" value="WD40/YVTN_repeat-like_dom_sf"/>
</dbReference>
<evidence type="ECO:0000256" key="8">
    <source>
        <dbReference type="ARBA" id="ARBA00023273"/>
    </source>
</evidence>
<organism evidence="14 15">
    <name type="scientific">Poecilia latipinna</name>
    <name type="common">sailfin molly</name>
    <dbReference type="NCBI Taxonomy" id="48699"/>
    <lineage>
        <taxon>Eukaryota</taxon>
        <taxon>Metazoa</taxon>
        <taxon>Chordata</taxon>
        <taxon>Craniata</taxon>
        <taxon>Vertebrata</taxon>
        <taxon>Euteleostomi</taxon>
        <taxon>Actinopterygii</taxon>
        <taxon>Neopterygii</taxon>
        <taxon>Teleostei</taxon>
        <taxon>Neoteleostei</taxon>
        <taxon>Acanthomorphata</taxon>
        <taxon>Ovalentaria</taxon>
        <taxon>Atherinomorphae</taxon>
        <taxon>Cyprinodontiformes</taxon>
        <taxon>Poeciliidae</taxon>
        <taxon>Poeciliinae</taxon>
        <taxon>Poecilia</taxon>
    </lineage>
</organism>
<proteinExistence type="inferred from homology"/>
<keyword evidence="6" id="KW-0282">Flagellum</keyword>
<feature type="repeat" description="WD" evidence="13">
    <location>
        <begin position="484"/>
        <end position="525"/>
    </location>
</feature>
<keyword evidence="5" id="KW-0677">Repeat</keyword>
<evidence type="ECO:0000256" key="6">
    <source>
        <dbReference type="ARBA" id="ARBA00022846"/>
    </source>
</evidence>
<evidence type="ECO:0000313" key="14">
    <source>
        <dbReference type="Ensembl" id="ENSPLAP00000012472.1"/>
    </source>
</evidence>
<dbReference type="Pfam" id="PF00400">
    <property type="entry name" value="WD40"/>
    <property type="match status" value="7"/>
</dbReference>
<comment type="subcellular location">
    <subcellularLocation>
        <location evidence="1">Cell projection</location>
        <location evidence="1">Cilium</location>
        <location evidence="1">Flagellum</location>
    </subcellularLocation>
    <subcellularLocation>
        <location evidence="2">Cytoplasm</location>
    </subcellularLocation>
</comment>
<feature type="repeat" description="WD" evidence="13">
    <location>
        <begin position="356"/>
        <end position="389"/>
    </location>
</feature>
<dbReference type="GO" id="GO:0005930">
    <property type="term" value="C:axoneme"/>
    <property type="evidence" value="ECO:0007669"/>
    <property type="project" value="UniProtKB-ARBA"/>
</dbReference>
<evidence type="ECO:0000256" key="7">
    <source>
        <dbReference type="ARBA" id="ARBA00023069"/>
    </source>
</evidence>
<evidence type="ECO:0000256" key="4">
    <source>
        <dbReference type="ARBA" id="ARBA00022574"/>
    </source>
</evidence>
<dbReference type="GeneTree" id="ENSGT00940000157016"/>
<dbReference type="InterPro" id="IPR001680">
    <property type="entry name" value="WD40_rpt"/>
</dbReference>
<dbReference type="PROSITE" id="PS00678">
    <property type="entry name" value="WD_REPEATS_1"/>
    <property type="match status" value="1"/>
</dbReference>
<name>A0A3B3UIL3_9TELE</name>
<sequence>MLCSIYPHEMYCFSGQVPFGLKLHPDMKHLIYPLGSFIVLKRIEDGKLEFLDGHSNNVSCISVSKSGSYIASGQVNFMGFQAPVIIWNYAERTIHVELRIHNTKVESVAFSPSEKYLVTLGGKDDCRPVKSEYHAGTRVIRQNVQWLGCFEIITFFFTQISDDNRYMYCATSSGDIMTIDVKGKVLSICAPGKAKFNHGINVLKLLESGDLLVGSGSGILALCSKTNFKEVQLENAVTSIAFIEGEEQFYVGTEETQMYRLRFKDFAAELISTGHRSSVKDVALPHATSKLFATCSGEEVRVWMVGKPKDQLRITVPNVSCNAIDFMHDDCSIISAWSDGNIRRFGMKGQLMVVINNAHRQGVTAIAATKDGKRIISGGGEGKMHVWELLPHAYKILRIMVGHRKPVSCLKMKSDDKECVTVSSDGFCIIWDLVDFHPRQKIKTDTLFRTVCYHPDGYQIVTCGTDGKVIYWDVLGGTNIREREDTETGVYNSIHITKDGNHFVTGGEDKRMKVWDYMQGKITHISIPAGANITCTRICTLNRILVSASEDGGIWLWKFPHLASSS</sequence>
<feature type="repeat" description="WD" evidence="13">
    <location>
        <begin position="400"/>
        <end position="433"/>
    </location>
</feature>
<evidence type="ECO:0000256" key="1">
    <source>
        <dbReference type="ARBA" id="ARBA00004230"/>
    </source>
</evidence>